<evidence type="ECO:0000313" key="3">
    <source>
        <dbReference type="EMBL" id="KOO29699.1"/>
    </source>
</evidence>
<evidence type="ECO:0000256" key="2">
    <source>
        <dbReference type="SAM" id="MobiDB-lite"/>
    </source>
</evidence>
<evidence type="ECO:0000256" key="1">
    <source>
        <dbReference type="ARBA" id="ARBA00008433"/>
    </source>
</evidence>
<comment type="caution">
    <text evidence="3">The sequence shown here is derived from an EMBL/GenBank/DDBJ whole genome shotgun (WGS) entry which is preliminary data.</text>
</comment>
<feature type="region of interest" description="Disordered" evidence="2">
    <location>
        <begin position="288"/>
        <end position="308"/>
    </location>
</feature>
<dbReference type="EMBL" id="JWZX01002377">
    <property type="protein sequence ID" value="KOO29699.1"/>
    <property type="molecule type" value="Genomic_DNA"/>
</dbReference>
<dbReference type="Pfam" id="PF06218">
    <property type="entry name" value="NPR2"/>
    <property type="match status" value="1"/>
</dbReference>
<keyword evidence="4" id="KW-1185">Reference proteome</keyword>
<protein>
    <submittedName>
        <fullName evidence="3">Nitrogen permease regulator 2-like protein</fullName>
    </submittedName>
</protein>
<organism evidence="3 4">
    <name type="scientific">Chrysochromulina tobinii</name>
    <dbReference type="NCBI Taxonomy" id="1460289"/>
    <lineage>
        <taxon>Eukaryota</taxon>
        <taxon>Haptista</taxon>
        <taxon>Haptophyta</taxon>
        <taxon>Prymnesiophyceae</taxon>
        <taxon>Prymnesiales</taxon>
        <taxon>Chrysochromulinaceae</taxon>
        <taxon>Chrysochromulina</taxon>
    </lineage>
</organism>
<dbReference type="GO" id="GO:1990130">
    <property type="term" value="C:GATOR1 complex"/>
    <property type="evidence" value="ECO:0007669"/>
    <property type="project" value="TreeGrafter"/>
</dbReference>
<comment type="similarity">
    <text evidence="1">Belongs to the NPR2 family.</text>
</comment>
<dbReference type="GO" id="GO:0005096">
    <property type="term" value="F:GTPase activator activity"/>
    <property type="evidence" value="ECO:0007669"/>
    <property type="project" value="TreeGrafter"/>
</dbReference>
<dbReference type="OrthoDB" id="338854at2759"/>
<sequence length="308" mass="33691">MAHELSGLFFVVFDTAKGRTLALQEPPRAVLSSDDFDALADYLIPKPVLCGQLIAIREPDRIVLCWPMCIEDAKYDRNALLFSLGLVVQPPAATCIAGAPPAAGAAATYFDVCERYGPVLRKSCVVLAALERETQLLSDASRKGELAHLLPAVYHGLREHGRCVVAADAANTIHLQLPSRRPSELGPPVEAQSCPVLLSEPPPAEVRRWDLTMQRLLRWMDGTRRAVDIALAARVDLALVQQALTALQSSGWVRILDRFELSNCYACLPMLHRLASDPVAREALVATRHESDAARAGPELRRRPGDRG</sequence>
<gene>
    <name evidence="3" type="ORF">Ctob_010935</name>
</gene>
<dbReference type="PANTHER" id="PTHR12991">
    <property type="entry name" value="NITROGEN PERMEASE REGULATOR 2/TUMOR SUPPRESSOR CANDIDATE 4"/>
    <property type="match status" value="1"/>
</dbReference>
<dbReference type="AlphaFoldDB" id="A0A0M0JSY1"/>
<dbReference type="Proteomes" id="UP000037460">
    <property type="component" value="Unassembled WGS sequence"/>
</dbReference>
<dbReference type="GO" id="GO:1904262">
    <property type="term" value="P:negative regulation of TORC1 signaling"/>
    <property type="evidence" value="ECO:0007669"/>
    <property type="project" value="TreeGrafter"/>
</dbReference>
<accession>A0A0M0JSY1</accession>
<name>A0A0M0JSY1_9EUKA</name>
<proteinExistence type="inferred from homology"/>
<dbReference type="GO" id="GO:0010508">
    <property type="term" value="P:positive regulation of autophagy"/>
    <property type="evidence" value="ECO:0007669"/>
    <property type="project" value="TreeGrafter"/>
</dbReference>
<dbReference type="GO" id="GO:0005774">
    <property type="term" value="C:vacuolar membrane"/>
    <property type="evidence" value="ECO:0007669"/>
    <property type="project" value="TreeGrafter"/>
</dbReference>
<dbReference type="PANTHER" id="PTHR12991:SF10">
    <property type="entry name" value="GATOR COMPLEX PROTEIN NPRL2"/>
    <property type="match status" value="1"/>
</dbReference>
<dbReference type="InterPro" id="IPR009348">
    <property type="entry name" value="NPR2-like"/>
</dbReference>
<reference evidence="4" key="1">
    <citation type="journal article" date="2015" name="PLoS Genet.">
        <title>Genome Sequence and Transcriptome Analyses of Chrysochromulina tobin: Metabolic Tools for Enhanced Algal Fitness in the Prominent Order Prymnesiales (Haptophyceae).</title>
        <authorList>
            <person name="Hovde B.T."/>
            <person name="Deodato C.R."/>
            <person name="Hunsperger H.M."/>
            <person name="Ryken S.A."/>
            <person name="Yost W."/>
            <person name="Jha R.K."/>
            <person name="Patterson J."/>
            <person name="Monnat R.J. Jr."/>
            <person name="Barlow S.B."/>
            <person name="Starkenburg S.R."/>
            <person name="Cattolico R.A."/>
        </authorList>
    </citation>
    <scope>NUCLEOTIDE SEQUENCE</scope>
    <source>
        <strain evidence="4">CCMP291</strain>
    </source>
</reference>
<evidence type="ECO:0000313" key="4">
    <source>
        <dbReference type="Proteomes" id="UP000037460"/>
    </source>
</evidence>